<dbReference type="PANTHER" id="PTHR19303">
    <property type="entry name" value="TRANSPOSON"/>
    <property type="match status" value="1"/>
</dbReference>
<evidence type="ECO:0000259" key="2">
    <source>
        <dbReference type="Pfam" id="PF03184"/>
    </source>
</evidence>
<dbReference type="InterPro" id="IPR050863">
    <property type="entry name" value="CenT-Element_Derived"/>
</dbReference>
<dbReference type="OrthoDB" id="6430169at2759"/>
<evidence type="ECO:0000313" key="4">
    <source>
        <dbReference type="Proteomes" id="UP000821853"/>
    </source>
</evidence>
<comment type="caution">
    <text evidence="3">The sequence shown here is derived from an EMBL/GenBank/DDBJ whole genome shotgun (WGS) entry which is preliminary data.</text>
</comment>
<proteinExistence type="predicted"/>
<reference evidence="3 4" key="1">
    <citation type="journal article" date="2020" name="Cell">
        <title>Large-Scale Comparative Analyses of Tick Genomes Elucidate Their Genetic Diversity and Vector Capacities.</title>
        <authorList>
            <consortium name="Tick Genome and Microbiome Consortium (TIGMIC)"/>
            <person name="Jia N."/>
            <person name="Wang J."/>
            <person name="Shi W."/>
            <person name="Du L."/>
            <person name="Sun Y."/>
            <person name="Zhan W."/>
            <person name="Jiang J.F."/>
            <person name="Wang Q."/>
            <person name="Zhang B."/>
            <person name="Ji P."/>
            <person name="Bell-Sakyi L."/>
            <person name="Cui X.M."/>
            <person name="Yuan T.T."/>
            <person name="Jiang B.G."/>
            <person name="Yang W.F."/>
            <person name="Lam T.T."/>
            <person name="Chang Q.C."/>
            <person name="Ding S.J."/>
            <person name="Wang X.J."/>
            <person name="Zhu J.G."/>
            <person name="Ruan X.D."/>
            <person name="Zhao L."/>
            <person name="Wei J.T."/>
            <person name="Ye R.Z."/>
            <person name="Que T.C."/>
            <person name="Du C.H."/>
            <person name="Zhou Y.H."/>
            <person name="Cheng J.X."/>
            <person name="Dai P.F."/>
            <person name="Guo W.B."/>
            <person name="Han X.H."/>
            <person name="Huang E.J."/>
            <person name="Li L.F."/>
            <person name="Wei W."/>
            <person name="Gao Y.C."/>
            <person name="Liu J.Z."/>
            <person name="Shao H.Z."/>
            <person name="Wang X."/>
            <person name="Wang C.C."/>
            <person name="Yang T.C."/>
            <person name="Huo Q.B."/>
            <person name="Li W."/>
            <person name="Chen H.Y."/>
            <person name="Chen S.E."/>
            <person name="Zhou L.G."/>
            <person name="Ni X.B."/>
            <person name="Tian J.H."/>
            <person name="Sheng Y."/>
            <person name="Liu T."/>
            <person name="Pan Y.S."/>
            <person name="Xia L.Y."/>
            <person name="Li J."/>
            <person name="Zhao F."/>
            <person name="Cao W.C."/>
        </authorList>
    </citation>
    <scope>NUCLEOTIDE SEQUENCE [LARGE SCALE GENOMIC DNA]</scope>
    <source>
        <strain evidence="3">HaeL-2018</strain>
    </source>
</reference>
<dbReference type="GO" id="GO:0005634">
    <property type="term" value="C:nucleus"/>
    <property type="evidence" value="ECO:0007669"/>
    <property type="project" value="TreeGrafter"/>
</dbReference>
<dbReference type="EMBL" id="JABSTR010000002">
    <property type="protein sequence ID" value="KAH9364105.1"/>
    <property type="molecule type" value="Genomic_DNA"/>
</dbReference>
<organism evidence="3 4">
    <name type="scientific">Haemaphysalis longicornis</name>
    <name type="common">Bush tick</name>
    <dbReference type="NCBI Taxonomy" id="44386"/>
    <lineage>
        <taxon>Eukaryota</taxon>
        <taxon>Metazoa</taxon>
        <taxon>Ecdysozoa</taxon>
        <taxon>Arthropoda</taxon>
        <taxon>Chelicerata</taxon>
        <taxon>Arachnida</taxon>
        <taxon>Acari</taxon>
        <taxon>Parasitiformes</taxon>
        <taxon>Ixodida</taxon>
        <taxon>Ixodoidea</taxon>
        <taxon>Ixodidae</taxon>
        <taxon>Haemaphysalinae</taxon>
        <taxon>Haemaphysalis</taxon>
    </lineage>
</organism>
<dbReference type="AlphaFoldDB" id="A0A9J6FPB3"/>
<protein>
    <recommendedName>
        <fullName evidence="2">DDE-1 domain-containing protein</fullName>
    </recommendedName>
</protein>
<sequence length="356" mass="39681">MTASPQPCRRRSLSQTSSQAKRANRDFPDFCPDNGGYITSRCGTALFFSLLSARQRPQVTKMLQRGLKKNGEVTSSYTERGVYNADETALFYQMLPDKTHAMKGGTCTGGKHTKVRITALPCTNMDGSDRRVPFAIGKSKRLRCFRSDVPVRYRHNGKAWMMHDSFADWLSEFDRDMQRQGRRVLLGMDNCSAHHVQTSLTAVSLLFLPPNTTSKVQPLDLGIIRAFKAPYRPRVVERMVIAVDRPSANLPLRGSLYLAVEMVKAVKAAWSEGTATCVRNCFRKAGFVDTQPEAEPDASDGQSGGDLWQRVIDSDMVAMTSPGTISFVPMKMLTLRNRARTRVSLMKCGGIVNVNR</sequence>
<evidence type="ECO:0000256" key="1">
    <source>
        <dbReference type="SAM" id="MobiDB-lite"/>
    </source>
</evidence>
<keyword evidence="4" id="KW-1185">Reference proteome</keyword>
<feature type="domain" description="DDE-1" evidence="2">
    <location>
        <begin position="115"/>
        <end position="282"/>
    </location>
</feature>
<feature type="region of interest" description="Disordered" evidence="1">
    <location>
        <begin position="1"/>
        <end position="27"/>
    </location>
</feature>
<dbReference type="GO" id="GO:0003677">
    <property type="term" value="F:DNA binding"/>
    <property type="evidence" value="ECO:0007669"/>
    <property type="project" value="TreeGrafter"/>
</dbReference>
<accession>A0A9J6FPB3</accession>
<evidence type="ECO:0000313" key="3">
    <source>
        <dbReference type="EMBL" id="KAH9364105.1"/>
    </source>
</evidence>
<gene>
    <name evidence="3" type="ORF">HPB48_006786</name>
</gene>
<dbReference type="PANTHER" id="PTHR19303:SF73">
    <property type="entry name" value="PROTEIN PDC2"/>
    <property type="match status" value="1"/>
</dbReference>
<dbReference type="InterPro" id="IPR004875">
    <property type="entry name" value="DDE_SF_endonuclease_dom"/>
</dbReference>
<dbReference type="Proteomes" id="UP000821853">
    <property type="component" value="Chromosome 10"/>
</dbReference>
<name>A0A9J6FPB3_HAELO</name>
<dbReference type="OMA" id="THAMKGG"/>
<dbReference type="Pfam" id="PF03184">
    <property type="entry name" value="DDE_1"/>
    <property type="match status" value="1"/>
</dbReference>
<dbReference type="VEuPathDB" id="VectorBase:HLOH_063564"/>